<sequence length="669" mass="74588">MPSATPLLLGVHAHQPIGNFPEVIDDAVARCYHPFLEVLSRYPEFPFAVHISGWLLGYLLEHHPATTALLADMVARGQTELVGAGDTEPVLAAIPYVDRVEQVEAMSERLEQAFGVRPRGAWLTERVWDPSVVPALVDAGIHYVMVDDYHFLCAGVAPEALGGFYRTEENGQAIDVFPIAERLRYLLPFSEASQAVAEIGGRAGQAAIYFDDIEKFGLWPETHDWVYGRGWLEQFIQGALAHEGIVPMHYSDFLAQQRPMGIVYLPTVSYSEMNAWTLPAATARQYEALLAQERDAGRLGARKALIRGGIWKNFLSRYPEGNWMHKRMLQLSARFHALPRRRQSPVMRAALHAAQANDAYWHGLFGGIYLPHLRRAVYHALLTLESALDGVRKRPTLTALDIDLDGREEWLCHDAEAQIIVAPEPFASIVEWDHYGRRHNFADTLARRDEAYYEKIRQGASTVAPEHGGIVSAHDRVSFKTQIGAEDLVFDDIPCQSFIDSLGDVRLEYRMDGENKGLRFVASRAPSHLVHKAYQLRRGVLQVDYRLTPQDAGTGETRFATRLYLAMPSCDGPGGRLLVDDILQGGLGSPAAGASASRIVLEDDVLGGHLELRIDRPVTWQARPHWTISQSEAGFERIMQALILDLHWPVALGQEWTCVLTGRVEGHGG</sequence>
<dbReference type="RefSeq" id="WP_004870677.1">
    <property type="nucleotide sequence ID" value="NZ_CP005986.1"/>
</dbReference>
<evidence type="ECO:0000256" key="1">
    <source>
        <dbReference type="ARBA" id="ARBA00006821"/>
    </source>
</evidence>
<dbReference type="InterPro" id="IPR004300">
    <property type="entry name" value="Glyco_hydro_57_N"/>
</dbReference>
<protein>
    <submittedName>
        <fullName evidence="6">Alpha-amylase</fullName>
        <ecNumber evidence="6">3.2.1.1</ecNumber>
    </submittedName>
</protein>
<dbReference type="InterPro" id="IPR011013">
    <property type="entry name" value="Gal_mutarotase_sf_dom"/>
</dbReference>
<dbReference type="InterPro" id="IPR011330">
    <property type="entry name" value="Glyco_hydro/deAcase_b/a-brl"/>
</dbReference>
<dbReference type="HOGENOM" id="CLU_026700_0_0_6"/>
<feature type="domain" description="Alpha-amylase/4-alpha-glucanotransferase central" evidence="4">
    <location>
        <begin position="309"/>
        <end position="386"/>
    </location>
</feature>
<evidence type="ECO:0000313" key="6">
    <source>
        <dbReference type="EMBL" id="AIA54427.1"/>
    </source>
</evidence>
<dbReference type="Gene3D" id="3.20.110.20">
    <property type="match status" value="1"/>
</dbReference>
<dbReference type="eggNOG" id="COG1449">
    <property type="taxonomic scope" value="Bacteria"/>
</dbReference>
<keyword evidence="6" id="KW-0326">Glycosidase</keyword>
<dbReference type="Pfam" id="PF09095">
    <property type="entry name" value="AmyA-gluTrfs_C"/>
    <property type="match status" value="1"/>
</dbReference>
<dbReference type="CDD" id="cd10793">
    <property type="entry name" value="GH57N_TLGT_like"/>
    <property type="match status" value="1"/>
</dbReference>
<name>A0A059ZWY7_ACICK</name>
<dbReference type="PANTHER" id="PTHR36306:SF1">
    <property type="entry name" value="ALPHA-AMYLASE-RELATED"/>
    <property type="match status" value="1"/>
</dbReference>
<gene>
    <name evidence="6" type="ORF">Acaty_c0542</name>
</gene>
<dbReference type="Proteomes" id="UP000005522">
    <property type="component" value="Chromosome"/>
</dbReference>
<dbReference type="InterPro" id="IPR015178">
    <property type="entry name" value="A-amylase/a-glucTrfase_central"/>
</dbReference>
<dbReference type="GO" id="GO:0005975">
    <property type="term" value="P:carbohydrate metabolic process"/>
    <property type="evidence" value="ECO:0007669"/>
    <property type="project" value="InterPro"/>
</dbReference>
<evidence type="ECO:0000313" key="7">
    <source>
        <dbReference type="Proteomes" id="UP000005522"/>
    </source>
</evidence>
<dbReference type="InterPro" id="IPR014718">
    <property type="entry name" value="GH-type_carb-bd"/>
</dbReference>
<dbReference type="EC" id="3.2.1.1" evidence="6"/>
<dbReference type="KEGG" id="acz:Acaty_c0542"/>
<dbReference type="AlphaFoldDB" id="A0A059ZWY7"/>
<evidence type="ECO:0000259" key="3">
    <source>
        <dbReference type="Pfam" id="PF03065"/>
    </source>
</evidence>
<dbReference type="InterPro" id="IPR028995">
    <property type="entry name" value="Glyco_hydro_57/38_cen_sf"/>
</dbReference>
<dbReference type="EMBL" id="CP005986">
    <property type="protein sequence ID" value="AIA54427.1"/>
    <property type="molecule type" value="Genomic_DNA"/>
</dbReference>
<dbReference type="Pfam" id="PF09094">
    <property type="entry name" value="AmyA-A_glucT_m"/>
    <property type="match status" value="1"/>
</dbReference>
<dbReference type="InterPro" id="IPR015179">
    <property type="entry name" value="A-amylase/a-glucTrfase_C"/>
</dbReference>
<organism evidence="6 7">
    <name type="scientific">Acidithiobacillus caldus (strain ATCC 51756 / DSM 8584 / KU)</name>
    <dbReference type="NCBI Taxonomy" id="637389"/>
    <lineage>
        <taxon>Bacteria</taxon>
        <taxon>Pseudomonadati</taxon>
        <taxon>Pseudomonadota</taxon>
        <taxon>Acidithiobacillia</taxon>
        <taxon>Acidithiobacillales</taxon>
        <taxon>Acidithiobacillaceae</taxon>
        <taxon>Acidithiobacillus</taxon>
    </lineage>
</organism>
<feature type="domain" description="Glycoside hydrolase family 57 N-terminal" evidence="3">
    <location>
        <begin position="12"/>
        <end position="266"/>
    </location>
</feature>
<comment type="similarity">
    <text evidence="1">Belongs to the glycosyl hydrolase 57 family.</text>
</comment>
<proteinExistence type="inferred from homology"/>
<keyword evidence="2" id="KW-0119">Carbohydrate metabolism</keyword>
<dbReference type="SUPFAM" id="SSF88713">
    <property type="entry name" value="Glycoside hydrolase/deacetylase"/>
    <property type="match status" value="1"/>
</dbReference>
<evidence type="ECO:0000259" key="5">
    <source>
        <dbReference type="Pfam" id="PF09095"/>
    </source>
</evidence>
<dbReference type="GO" id="GO:0030246">
    <property type="term" value="F:carbohydrate binding"/>
    <property type="evidence" value="ECO:0007669"/>
    <property type="project" value="InterPro"/>
</dbReference>
<keyword evidence="6" id="KW-0378">Hydrolase</keyword>
<feature type="domain" description="Alpha-amylase/4-alpha-glucanotransferase C-terminal" evidence="5">
    <location>
        <begin position="401"/>
        <end position="655"/>
    </location>
</feature>
<dbReference type="PANTHER" id="PTHR36306">
    <property type="entry name" value="ALPHA-AMYLASE-RELATED-RELATED"/>
    <property type="match status" value="1"/>
</dbReference>
<evidence type="ECO:0000256" key="2">
    <source>
        <dbReference type="ARBA" id="ARBA00023277"/>
    </source>
</evidence>
<dbReference type="InterPro" id="IPR052046">
    <property type="entry name" value="GH57_Enzymes"/>
</dbReference>
<dbReference type="Gene3D" id="2.70.98.10">
    <property type="match status" value="1"/>
</dbReference>
<dbReference type="Pfam" id="PF03065">
    <property type="entry name" value="Glyco_hydro_57"/>
    <property type="match status" value="1"/>
</dbReference>
<accession>A0A059ZWY7</accession>
<dbReference type="SUPFAM" id="SSF88688">
    <property type="entry name" value="Families 57/38 glycoside transferase middle domain"/>
    <property type="match status" value="1"/>
</dbReference>
<evidence type="ECO:0000259" key="4">
    <source>
        <dbReference type="Pfam" id="PF09094"/>
    </source>
</evidence>
<dbReference type="SUPFAM" id="SSF74650">
    <property type="entry name" value="Galactose mutarotase-like"/>
    <property type="match status" value="1"/>
</dbReference>
<reference evidence="6 7" key="1">
    <citation type="journal article" date="2009" name="J. Bacteriol.">
        <title>Draft genome sequence of the extremely acidophilic bacterium Acidithiobacillus caldus ATCC 51756 reveals metabolic versatility in the genus Acidithiobacillus.</title>
        <authorList>
            <person name="Valdes J."/>
            <person name="Quatrini R."/>
            <person name="Hallberg K."/>
            <person name="Dopson M."/>
            <person name="Valenzuela P.D."/>
            <person name="Holmes D.S."/>
        </authorList>
    </citation>
    <scope>NUCLEOTIDE SEQUENCE [LARGE SCALE GENOMIC DNA]</scope>
    <source>
        <strain evidence="7">ATCC 51756 / DSM 8584 / KU</strain>
    </source>
</reference>
<dbReference type="GO" id="GO:0004556">
    <property type="term" value="F:alpha-amylase activity"/>
    <property type="evidence" value="ECO:0007669"/>
    <property type="project" value="UniProtKB-EC"/>
</dbReference>